<comment type="caution">
    <text evidence="5">The sequence shown here is derived from an EMBL/GenBank/DDBJ whole genome shotgun (WGS) entry which is preliminary data.</text>
</comment>
<feature type="chain" id="PRO_5029706558" evidence="3">
    <location>
        <begin position="28"/>
        <end position="173"/>
    </location>
</feature>
<dbReference type="EMBL" id="JACASE010000001">
    <property type="protein sequence ID" value="KAF6508577.1"/>
    <property type="molecule type" value="Genomic_DNA"/>
</dbReference>
<dbReference type="InterPro" id="IPR058899">
    <property type="entry name" value="TGFBR3/Endoglin-like_N"/>
</dbReference>
<keyword evidence="5" id="KW-0675">Receptor</keyword>
<dbReference type="AlphaFoldDB" id="A0A7J8KI47"/>
<evidence type="ECO:0000256" key="2">
    <source>
        <dbReference type="SAM" id="Phobius"/>
    </source>
</evidence>
<feature type="transmembrane region" description="Helical" evidence="2">
    <location>
        <begin position="142"/>
        <end position="161"/>
    </location>
</feature>
<protein>
    <submittedName>
        <fullName evidence="5">Transforming growth factor beta receptor 3</fullName>
    </submittedName>
</protein>
<reference evidence="5 6" key="1">
    <citation type="journal article" date="2020" name="Nature">
        <title>Six reference-quality genomes reveal evolution of bat adaptations.</title>
        <authorList>
            <person name="Jebb D."/>
            <person name="Huang Z."/>
            <person name="Pippel M."/>
            <person name="Hughes G.M."/>
            <person name="Lavrichenko K."/>
            <person name="Devanna P."/>
            <person name="Winkler S."/>
            <person name="Jermiin L.S."/>
            <person name="Skirmuntt E.C."/>
            <person name="Katzourakis A."/>
            <person name="Burkitt-Gray L."/>
            <person name="Ray D.A."/>
            <person name="Sullivan K.A.M."/>
            <person name="Roscito J.G."/>
            <person name="Kirilenko B.M."/>
            <person name="Davalos L.M."/>
            <person name="Corthals A.P."/>
            <person name="Power M.L."/>
            <person name="Jones G."/>
            <person name="Ransome R.D."/>
            <person name="Dechmann D.K.N."/>
            <person name="Locatelli A.G."/>
            <person name="Puechmaille S.J."/>
            <person name="Fedrigo O."/>
            <person name="Jarvis E.D."/>
            <person name="Hiller M."/>
            <person name="Vernes S.C."/>
            <person name="Myers E.W."/>
            <person name="Teeling E.C."/>
        </authorList>
    </citation>
    <scope>NUCLEOTIDE SEQUENCE [LARGE SCALE GENOMIC DNA]</scope>
    <source>
        <strain evidence="5">MRouAeg1</strain>
        <tissue evidence="5">Muscle</tissue>
    </source>
</reference>
<keyword evidence="2" id="KW-0472">Membrane</keyword>
<accession>A0A7J8KI47</accession>
<keyword evidence="2" id="KW-1133">Transmembrane helix</keyword>
<sequence length="173" mass="19244">MRNTFGEIKMTSHYVIAAFALMSSCLATTGPESSAQCELSPVNASHPVQALMESFTVLSGCASRGTTGLPQEVHVLNLRAADQGPGQPQREVTLHLNPISSVHIHHKPVVFLLNSPQPLVWHLKTERLATGVSRLFLMCKKMTPSMTWLYSLPLAFFFFFFNQCKGRRFLLVL</sequence>
<organism evidence="5 6">
    <name type="scientific">Rousettus aegyptiacus</name>
    <name type="common">Egyptian fruit bat</name>
    <name type="synonym">Pteropus aegyptiacus</name>
    <dbReference type="NCBI Taxonomy" id="9407"/>
    <lineage>
        <taxon>Eukaryota</taxon>
        <taxon>Metazoa</taxon>
        <taxon>Chordata</taxon>
        <taxon>Craniata</taxon>
        <taxon>Vertebrata</taxon>
        <taxon>Euteleostomi</taxon>
        <taxon>Mammalia</taxon>
        <taxon>Eutheria</taxon>
        <taxon>Laurasiatheria</taxon>
        <taxon>Chiroptera</taxon>
        <taxon>Yinpterochiroptera</taxon>
        <taxon>Pteropodoidea</taxon>
        <taxon>Pteropodidae</taxon>
        <taxon>Rousettinae</taxon>
        <taxon>Rousettus</taxon>
    </lineage>
</organism>
<dbReference type="Pfam" id="PF26060">
    <property type="entry name" value="TGFBR3_N"/>
    <property type="match status" value="1"/>
</dbReference>
<keyword evidence="3" id="KW-0732">Signal</keyword>
<dbReference type="Proteomes" id="UP000593571">
    <property type="component" value="Unassembled WGS sequence"/>
</dbReference>
<evidence type="ECO:0000256" key="1">
    <source>
        <dbReference type="ARBA" id="ARBA00023180"/>
    </source>
</evidence>
<evidence type="ECO:0000256" key="3">
    <source>
        <dbReference type="SAM" id="SignalP"/>
    </source>
</evidence>
<gene>
    <name evidence="5" type="ORF">HJG63_019153</name>
</gene>
<evidence type="ECO:0000313" key="5">
    <source>
        <dbReference type="EMBL" id="KAF6508577.1"/>
    </source>
</evidence>
<feature type="domain" description="TGFBR3/Endoglin-like N-terminal" evidence="4">
    <location>
        <begin position="53"/>
        <end position="132"/>
    </location>
</feature>
<keyword evidence="6" id="KW-1185">Reference proteome</keyword>
<evidence type="ECO:0000259" key="4">
    <source>
        <dbReference type="Pfam" id="PF26060"/>
    </source>
</evidence>
<keyword evidence="2" id="KW-0812">Transmembrane</keyword>
<keyword evidence="1" id="KW-0325">Glycoprotein</keyword>
<feature type="signal peptide" evidence="3">
    <location>
        <begin position="1"/>
        <end position="27"/>
    </location>
</feature>
<evidence type="ECO:0000313" key="6">
    <source>
        <dbReference type="Proteomes" id="UP000593571"/>
    </source>
</evidence>
<name>A0A7J8KI47_ROUAE</name>
<proteinExistence type="predicted"/>
<dbReference type="PROSITE" id="PS51257">
    <property type="entry name" value="PROKAR_LIPOPROTEIN"/>
    <property type="match status" value="1"/>
</dbReference>